<dbReference type="HOGENOM" id="CLU_064039_3_0_11"/>
<reference evidence="2 3" key="1">
    <citation type="journal article" date="2010" name="Stand. Genomic Sci.">
        <title>Complete genome sequence of Segniliparus rotundus type strain (CDC 1076).</title>
        <authorList>
            <person name="Sikorski J."/>
            <person name="Lapidus A."/>
            <person name="Copeland A."/>
            <person name="Misra M."/>
            <person name="Glavina Del Rio T."/>
            <person name="Nolan M."/>
            <person name="Lucas S."/>
            <person name="Chen F."/>
            <person name="Tice H."/>
            <person name="Cheng J.F."/>
            <person name="Jando M."/>
            <person name="Schneider S."/>
            <person name="Bruce D."/>
            <person name="Goodwin L."/>
            <person name="Pitluck S."/>
            <person name="Liolios K."/>
            <person name="Mikhailova N."/>
            <person name="Pati A."/>
            <person name="Ivanova N."/>
            <person name="Mavromatis K."/>
            <person name="Chen A."/>
            <person name="Palaniappan K."/>
            <person name="Chertkov O."/>
            <person name="Land M."/>
            <person name="Hauser L."/>
            <person name="Chang Y.J."/>
            <person name="Jeffries C.D."/>
            <person name="Brettin T."/>
            <person name="Detter J.C."/>
            <person name="Han C."/>
            <person name="Rohde M."/>
            <person name="Goker M."/>
            <person name="Bristow J."/>
            <person name="Eisen J.A."/>
            <person name="Markowitz V."/>
            <person name="Hugenholtz P."/>
            <person name="Kyrpides N.C."/>
            <person name="Klenk H.P."/>
        </authorList>
    </citation>
    <scope>NUCLEOTIDE SEQUENCE [LARGE SCALE GENOMIC DNA]</scope>
    <source>
        <strain evidence="3">ATCC BAA-972 / CDC 1076 / CIP 108378 / DSM 44985 / JCM 13578</strain>
    </source>
</reference>
<sequence length="248" mass="26853">MFDAHFHVIDPDHPLIPNQGFLPEPFTVQDYRKHADAHGITGGAVVSGSFQGFDQGYLLSALRQLGPGWAGVTQLDPAVSDEEILRLDKAGVRAVRFTLARGGEFDIDLAKRAHDVAGWHTELYVDGAQLPGLLPLLKQLPLVSVDHLGLSEEGLPHVLEAADRGVRVKATGFGRVRLDVAAALRRIDAVNPQALLFGTDLPGTRAPRPFRASDLDQITQVLGDDALDRLADNGRAWYRVNQPAPAST</sequence>
<dbReference type="Proteomes" id="UP000002247">
    <property type="component" value="Chromosome"/>
</dbReference>
<evidence type="ECO:0000259" key="1">
    <source>
        <dbReference type="Pfam" id="PF04909"/>
    </source>
</evidence>
<organism evidence="2 3">
    <name type="scientific">Segniliparus rotundus (strain ATCC BAA-972 / CDC 1076 / CIP 108378 / DSM 44985 / JCM 13578)</name>
    <dbReference type="NCBI Taxonomy" id="640132"/>
    <lineage>
        <taxon>Bacteria</taxon>
        <taxon>Bacillati</taxon>
        <taxon>Actinomycetota</taxon>
        <taxon>Actinomycetes</taxon>
        <taxon>Mycobacteriales</taxon>
        <taxon>Segniliparaceae</taxon>
        <taxon>Segniliparus</taxon>
    </lineage>
</organism>
<evidence type="ECO:0000313" key="2">
    <source>
        <dbReference type="EMBL" id="ADG98897.1"/>
    </source>
</evidence>
<dbReference type="EMBL" id="CP001958">
    <property type="protein sequence ID" value="ADG98897.1"/>
    <property type="molecule type" value="Genomic_DNA"/>
</dbReference>
<dbReference type="eggNOG" id="COG3618">
    <property type="taxonomic scope" value="Bacteria"/>
</dbReference>
<dbReference type="KEGG" id="srt:Srot_2453"/>
<keyword evidence="3" id="KW-1185">Reference proteome</keyword>
<dbReference type="PANTHER" id="PTHR35563:SF2">
    <property type="entry name" value="BARREL METAL-DEPENDENT HYDROLASE, PUTATIVE (AFU_ORTHOLOGUE AFUA_1G16240)-RELATED"/>
    <property type="match status" value="1"/>
</dbReference>
<dbReference type="STRING" id="640132.Srot_2453"/>
<dbReference type="InterPro" id="IPR052358">
    <property type="entry name" value="Aro_Compnd_Degr_Hydrolases"/>
</dbReference>
<dbReference type="GO" id="GO:0016787">
    <property type="term" value="F:hydrolase activity"/>
    <property type="evidence" value="ECO:0007669"/>
    <property type="project" value="UniProtKB-KW"/>
</dbReference>
<accession>D6ZBE5</accession>
<dbReference type="RefSeq" id="WP_013139347.1">
    <property type="nucleotide sequence ID" value="NC_014168.1"/>
</dbReference>
<dbReference type="Gene3D" id="3.20.20.140">
    <property type="entry name" value="Metal-dependent hydrolases"/>
    <property type="match status" value="1"/>
</dbReference>
<dbReference type="SUPFAM" id="SSF51556">
    <property type="entry name" value="Metallo-dependent hydrolases"/>
    <property type="match status" value="1"/>
</dbReference>
<dbReference type="InterPro" id="IPR006680">
    <property type="entry name" value="Amidohydro-rel"/>
</dbReference>
<dbReference type="Pfam" id="PF04909">
    <property type="entry name" value="Amidohydro_2"/>
    <property type="match status" value="1"/>
</dbReference>
<dbReference type="PANTHER" id="PTHR35563">
    <property type="entry name" value="BARREL METAL-DEPENDENT HYDROLASE, PUTATIVE (AFU_ORTHOLOGUE AFUA_1G16240)-RELATED"/>
    <property type="match status" value="1"/>
</dbReference>
<protein>
    <submittedName>
        <fullName evidence="2">Amidohydrolase 2</fullName>
    </submittedName>
</protein>
<dbReference type="AlphaFoldDB" id="D6ZBE5"/>
<keyword evidence="2" id="KW-0378">Hydrolase</keyword>
<name>D6ZBE5_SEGRD</name>
<dbReference type="InterPro" id="IPR032466">
    <property type="entry name" value="Metal_Hydrolase"/>
</dbReference>
<proteinExistence type="predicted"/>
<dbReference type="OrthoDB" id="5450317at2"/>
<evidence type="ECO:0000313" key="3">
    <source>
        <dbReference type="Proteomes" id="UP000002247"/>
    </source>
</evidence>
<gene>
    <name evidence="2" type="ordered locus">Srot_2453</name>
</gene>
<feature type="domain" description="Amidohydrolase-related" evidence="1">
    <location>
        <begin position="3"/>
        <end position="230"/>
    </location>
</feature>